<proteinExistence type="inferred from homology"/>
<evidence type="ECO:0000313" key="6">
    <source>
        <dbReference type="Proteomes" id="UP000481861"/>
    </source>
</evidence>
<dbReference type="PANTHER" id="PTHR43248">
    <property type="entry name" value="2-SUCCINYL-6-HYDROXY-2,4-CYCLOHEXADIENE-1-CARBOXYLATE SYNTHASE"/>
    <property type="match status" value="1"/>
</dbReference>
<feature type="non-terminal residue" evidence="5">
    <location>
        <position position="1"/>
    </location>
</feature>
<dbReference type="InterPro" id="IPR013595">
    <property type="entry name" value="Pept_S33_TAP-like_C"/>
</dbReference>
<evidence type="ECO:0000259" key="4">
    <source>
        <dbReference type="Pfam" id="PF08386"/>
    </source>
</evidence>
<feature type="domain" description="AB hydrolase-1" evidence="3">
    <location>
        <begin position="53"/>
        <end position="198"/>
    </location>
</feature>
<dbReference type="PANTHER" id="PTHR43248:SF25">
    <property type="entry name" value="AB HYDROLASE-1 DOMAIN-CONTAINING PROTEIN-RELATED"/>
    <property type="match status" value="1"/>
</dbReference>
<evidence type="ECO:0000313" key="5">
    <source>
        <dbReference type="EMBL" id="KAF2865202.1"/>
    </source>
</evidence>
<feature type="domain" description="Peptidase S33 tripeptidyl aminopeptidase-like C-terminal" evidence="4">
    <location>
        <begin position="369"/>
        <end position="457"/>
    </location>
</feature>
<comment type="similarity">
    <text evidence="1">Belongs to the peptidase S33 family.</text>
</comment>
<reference evidence="5 6" key="1">
    <citation type="submission" date="2020-01" db="EMBL/GenBank/DDBJ databases">
        <authorList>
            <consortium name="DOE Joint Genome Institute"/>
            <person name="Haridas S."/>
            <person name="Albert R."/>
            <person name="Binder M."/>
            <person name="Bloem J."/>
            <person name="Labutti K."/>
            <person name="Salamov A."/>
            <person name="Andreopoulos B."/>
            <person name="Baker S.E."/>
            <person name="Barry K."/>
            <person name="Bills G."/>
            <person name="Bluhm B.H."/>
            <person name="Cannon C."/>
            <person name="Castanera R."/>
            <person name="Culley D.E."/>
            <person name="Daum C."/>
            <person name="Ezra D."/>
            <person name="Gonzalez J.B."/>
            <person name="Henrissat B."/>
            <person name="Kuo A."/>
            <person name="Liang C."/>
            <person name="Lipzen A."/>
            <person name="Lutzoni F."/>
            <person name="Magnuson J."/>
            <person name="Mondo S."/>
            <person name="Nolan M."/>
            <person name="Ohm R."/>
            <person name="Pangilinan J."/>
            <person name="Park H.-J.H."/>
            <person name="Ramirez L."/>
            <person name="Alfaro M."/>
            <person name="Sun H."/>
            <person name="Tritt A."/>
            <person name="Yoshinaga Y."/>
            <person name="Zwiers L.-H.L."/>
            <person name="Turgeon B.G."/>
            <person name="Goodwin S.B."/>
            <person name="Spatafora J.W."/>
            <person name="Crous P.W."/>
            <person name="Grigoriev I.V."/>
        </authorList>
    </citation>
    <scope>NUCLEOTIDE SEQUENCE [LARGE SCALE GENOMIC DNA]</scope>
    <source>
        <strain evidence="5 6">CBS 611.86</strain>
    </source>
</reference>
<dbReference type="AlphaFoldDB" id="A0A7C8M6J8"/>
<dbReference type="InterPro" id="IPR029058">
    <property type="entry name" value="AB_hydrolase_fold"/>
</dbReference>
<dbReference type="InterPro" id="IPR000073">
    <property type="entry name" value="AB_hydrolase_1"/>
</dbReference>
<sequence length="468" mass="51721">IPVSSDLIWTPCFEKFTCANLQVPLDYEEPSAGQTVIAFIKKDANTTGPTQDILYNPGGPGGSGIGAFLGAHKRLSEALGPQYNLVSFDPRGVNNSGPVVDYYECLERDLKNAEPTKQAWCASKIASGKAQYIGTPAVAQDLLRYIEKRNVELGRSAQEARLWYYGASYGTMIGTTFAALYPDRVGRLVLDGVVRADLHYQGRWSEYPRMTEDIMGQFAPHCLGAGPQGCKFCWKNDTVTSIEERIQKILGSLKTEPLAWMPDRRRPKEKVYMTYDHLHHFMFQATYHPVSYFPLLASVLLDLERGDASSLGKISNQTSKGEVEYWPHQAISCVDSWRTFAAASEKRADDPVVHFDKMKDAAELCRNAWFTKYPPASQQFPGFSMTITAFPILFVSSAMDPVTPMQGARAMSQFFPGSVVMEQTSIGHCAISGPSNCTISRVQGYLSGQMPPIDAVCPAKELPFAAVN</sequence>
<accession>A0A7C8M6J8</accession>
<name>A0A7C8M6J8_9PLEO</name>
<dbReference type="Pfam" id="PF00561">
    <property type="entry name" value="Abhydrolase_1"/>
    <property type="match status" value="1"/>
</dbReference>
<evidence type="ECO:0000256" key="2">
    <source>
        <dbReference type="ARBA" id="ARBA00022801"/>
    </source>
</evidence>
<organism evidence="5 6">
    <name type="scientific">Massariosphaeria phaeospora</name>
    <dbReference type="NCBI Taxonomy" id="100035"/>
    <lineage>
        <taxon>Eukaryota</taxon>
        <taxon>Fungi</taxon>
        <taxon>Dikarya</taxon>
        <taxon>Ascomycota</taxon>
        <taxon>Pezizomycotina</taxon>
        <taxon>Dothideomycetes</taxon>
        <taxon>Pleosporomycetidae</taxon>
        <taxon>Pleosporales</taxon>
        <taxon>Pleosporales incertae sedis</taxon>
        <taxon>Massariosphaeria</taxon>
    </lineage>
</organism>
<dbReference type="EMBL" id="JAADJZ010000035">
    <property type="protein sequence ID" value="KAF2865202.1"/>
    <property type="molecule type" value="Genomic_DNA"/>
</dbReference>
<evidence type="ECO:0000259" key="3">
    <source>
        <dbReference type="Pfam" id="PF00561"/>
    </source>
</evidence>
<comment type="caution">
    <text evidence="5">The sequence shown here is derived from an EMBL/GenBank/DDBJ whole genome shotgun (WGS) entry which is preliminary data.</text>
</comment>
<dbReference type="Proteomes" id="UP000481861">
    <property type="component" value="Unassembled WGS sequence"/>
</dbReference>
<evidence type="ECO:0000256" key="1">
    <source>
        <dbReference type="ARBA" id="ARBA00010088"/>
    </source>
</evidence>
<dbReference type="GO" id="GO:0016787">
    <property type="term" value="F:hydrolase activity"/>
    <property type="evidence" value="ECO:0007669"/>
    <property type="project" value="UniProtKB-KW"/>
</dbReference>
<keyword evidence="2 5" id="KW-0378">Hydrolase</keyword>
<protein>
    <submittedName>
        <fullName evidence="5">Alpha/Beta hydrolase protein</fullName>
    </submittedName>
</protein>
<dbReference type="OrthoDB" id="425534at2759"/>
<keyword evidence="6" id="KW-1185">Reference proteome</keyword>
<dbReference type="SUPFAM" id="SSF53474">
    <property type="entry name" value="alpha/beta-Hydrolases"/>
    <property type="match status" value="1"/>
</dbReference>
<dbReference type="Gene3D" id="3.40.50.1820">
    <property type="entry name" value="alpha/beta hydrolase"/>
    <property type="match status" value="1"/>
</dbReference>
<dbReference type="Pfam" id="PF08386">
    <property type="entry name" value="Abhydrolase_4"/>
    <property type="match status" value="1"/>
</dbReference>
<dbReference type="InterPro" id="IPR051601">
    <property type="entry name" value="Serine_prot/Carboxylest_S33"/>
</dbReference>
<gene>
    <name evidence="5" type="ORF">BDV95DRAFT_652920</name>
</gene>